<proteinExistence type="predicted"/>
<dbReference type="Proteomes" id="UP000887575">
    <property type="component" value="Unassembled WGS sequence"/>
</dbReference>
<keyword evidence="1" id="KW-1185">Reference proteome</keyword>
<sequence length="104" mass="11584">MARLISDSQIVNLRSNIGADDLYEIRRFAEFAAAFPDQQMGKSLIFLLRDTPNHHLSGKDLIANVRKRCSTSPDLSEITQMISDLFPHIGCACAPSPLEELRIA</sequence>
<organism evidence="1 2">
    <name type="scientific">Mesorhabditis belari</name>
    <dbReference type="NCBI Taxonomy" id="2138241"/>
    <lineage>
        <taxon>Eukaryota</taxon>
        <taxon>Metazoa</taxon>
        <taxon>Ecdysozoa</taxon>
        <taxon>Nematoda</taxon>
        <taxon>Chromadorea</taxon>
        <taxon>Rhabditida</taxon>
        <taxon>Rhabditina</taxon>
        <taxon>Rhabditomorpha</taxon>
        <taxon>Rhabditoidea</taxon>
        <taxon>Rhabditidae</taxon>
        <taxon>Mesorhabditinae</taxon>
        <taxon>Mesorhabditis</taxon>
    </lineage>
</organism>
<name>A0AAF3J398_9BILA</name>
<dbReference type="AlphaFoldDB" id="A0AAF3J398"/>
<dbReference type="InterPro" id="IPR027417">
    <property type="entry name" value="P-loop_NTPase"/>
</dbReference>
<evidence type="ECO:0000313" key="1">
    <source>
        <dbReference type="Proteomes" id="UP000887575"/>
    </source>
</evidence>
<evidence type="ECO:0000313" key="2">
    <source>
        <dbReference type="WBParaSite" id="MBELARI_LOCUS13503"/>
    </source>
</evidence>
<accession>A0AAF3J398</accession>
<protein>
    <submittedName>
        <fullName evidence="2">Uncharacterized protein</fullName>
    </submittedName>
</protein>
<dbReference type="WBParaSite" id="MBELARI_LOCUS13503">
    <property type="protein sequence ID" value="MBELARI_LOCUS13503"/>
    <property type="gene ID" value="MBELARI_LOCUS13503"/>
</dbReference>
<dbReference type="Gene3D" id="3.40.50.300">
    <property type="entry name" value="P-loop containing nucleotide triphosphate hydrolases"/>
    <property type="match status" value="1"/>
</dbReference>
<reference evidence="2" key="1">
    <citation type="submission" date="2024-02" db="UniProtKB">
        <authorList>
            <consortium name="WormBaseParasite"/>
        </authorList>
    </citation>
    <scope>IDENTIFICATION</scope>
</reference>